<dbReference type="InterPro" id="IPR040840">
    <property type="entry name" value="TcA_TcB_BD"/>
</dbReference>
<feature type="domain" description="Tc toxin complex TcA C-terminal TcB-binding" evidence="3">
    <location>
        <begin position="1759"/>
        <end position="2060"/>
    </location>
</feature>
<feature type="compositionally biased region" description="Low complexity" evidence="2">
    <location>
        <begin position="2240"/>
        <end position="2261"/>
    </location>
</feature>
<evidence type="ECO:0000259" key="3">
    <source>
        <dbReference type="Pfam" id="PF18276"/>
    </source>
</evidence>
<proteinExistence type="predicted"/>
<dbReference type="GO" id="GO:0006886">
    <property type="term" value="P:intracellular protein transport"/>
    <property type="evidence" value="ECO:0007669"/>
    <property type="project" value="TreeGrafter"/>
</dbReference>
<dbReference type="GO" id="GO:0012507">
    <property type="term" value="C:ER to Golgi transport vesicle membrane"/>
    <property type="evidence" value="ECO:0007669"/>
    <property type="project" value="TreeGrafter"/>
</dbReference>
<dbReference type="GO" id="GO:0006888">
    <property type="term" value="P:endoplasmic reticulum to Golgi vesicle-mediated transport"/>
    <property type="evidence" value="ECO:0007669"/>
    <property type="project" value="TreeGrafter"/>
</dbReference>
<comment type="caution">
    <text evidence="6">The sequence shown here is derived from an EMBL/GenBank/DDBJ whole genome shotgun (WGS) entry which is preliminary data.</text>
</comment>
<evidence type="ECO:0000259" key="4">
    <source>
        <dbReference type="Pfam" id="PF18413"/>
    </source>
</evidence>
<feature type="domain" description="ABC toxin N-terminal" evidence="5">
    <location>
        <begin position="390"/>
        <end position="516"/>
    </location>
</feature>
<accession>A0AB35WXH8</accession>
<keyword evidence="1" id="KW-0175">Coiled coil</keyword>
<organism evidence="6 7">
    <name type="scientific">Pseudomonas auratipiscis</name>
    <dbReference type="NCBI Taxonomy" id="3115853"/>
    <lineage>
        <taxon>Bacteria</taxon>
        <taxon>Pseudomonadati</taxon>
        <taxon>Pseudomonadota</taxon>
        <taxon>Gammaproteobacteria</taxon>
        <taxon>Pseudomonadales</taxon>
        <taxon>Pseudomonadaceae</taxon>
        <taxon>Pseudomonas</taxon>
    </lineage>
</organism>
<dbReference type="EMBL" id="JAZDQP010000010">
    <property type="protein sequence ID" value="MEE1867831.1"/>
    <property type="molecule type" value="Genomic_DNA"/>
</dbReference>
<feature type="coiled-coil region" evidence="1">
    <location>
        <begin position="2138"/>
        <end position="2191"/>
    </location>
</feature>
<dbReference type="Pfam" id="PF20220">
    <property type="entry name" value="ABC_toxin_N"/>
    <property type="match status" value="1"/>
</dbReference>
<dbReference type="RefSeq" id="WP_330079959.1">
    <property type="nucleotide sequence ID" value="NZ_JAZDQP010000010.1"/>
</dbReference>
<gene>
    <name evidence="6" type="ORF">V0R53_15675</name>
</gene>
<feature type="domain" description="Neuraminidase-like" evidence="4">
    <location>
        <begin position="548"/>
        <end position="696"/>
    </location>
</feature>
<feature type="compositionally biased region" description="Low complexity" evidence="2">
    <location>
        <begin position="2288"/>
        <end position="2300"/>
    </location>
</feature>
<protein>
    <submittedName>
        <fullName evidence="6">Neuraminidase-like domain-containing protein</fullName>
    </submittedName>
</protein>
<evidence type="ECO:0000256" key="2">
    <source>
        <dbReference type="SAM" id="MobiDB-lite"/>
    </source>
</evidence>
<dbReference type="InterPro" id="IPR046839">
    <property type="entry name" value="ABC_toxin_N"/>
</dbReference>
<dbReference type="PANTHER" id="PTHR10013">
    <property type="entry name" value="GENERAL VESICULAR TRANSPORT FACTOR P115"/>
    <property type="match status" value="1"/>
</dbReference>
<evidence type="ECO:0000313" key="6">
    <source>
        <dbReference type="EMBL" id="MEE1867831.1"/>
    </source>
</evidence>
<feature type="coiled-coil region" evidence="1">
    <location>
        <begin position="2377"/>
        <end position="2437"/>
    </location>
</feature>
<evidence type="ECO:0000259" key="5">
    <source>
        <dbReference type="Pfam" id="PF20220"/>
    </source>
</evidence>
<dbReference type="Pfam" id="PF18276">
    <property type="entry name" value="TcA_TcB_BD"/>
    <property type="match status" value="1"/>
</dbReference>
<feature type="compositionally biased region" description="Basic and acidic residues" evidence="2">
    <location>
        <begin position="2266"/>
        <end position="2278"/>
    </location>
</feature>
<feature type="compositionally biased region" description="Polar residues" evidence="2">
    <location>
        <begin position="2089"/>
        <end position="2099"/>
    </location>
</feature>
<reference evidence="6 7" key="1">
    <citation type="submission" date="2024-01" db="EMBL/GenBank/DDBJ databases">
        <title>Unpublished Manusciprt.</title>
        <authorList>
            <person name="Duman M."/>
            <person name="Valdes E.G."/>
            <person name="Ajmi N."/>
            <person name="Altun S."/>
            <person name="Saticioglu I.B."/>
        </authorList>
    </citation>
    <scope>NUCLEOTIDE SEQUENCE [LARGE SCALE GENOMIC DNA]</scope>
    <source>
        <strain evidence="6 7">120P</strain>
    </source>
</reference>
<evidence type="ECO:0000313" key="7">
    <source>
        <dbReference type="Proteomes" id="UP001307839"/>
    </source>
</evidence>
<name>A0AB35WXH8_9PSED</name>
<dbReference type="GO" id="GO:0061025">
    <property type="term" value="P:membrane fusion"/>
    <property type="evidence" value="ECO:0007669"/>
    <property type="project" value="TreeGrafter"/>
</dbReference>
<dbReference type="Proteomes" id="UP001307839">
    <property type="component" value="Unassembled WGS sequence"/>
</dbReference>
<feature type="region of interest" description="Disordered" evidence="2">
    <location>
        <begin position="2079"/>
        <end position="2099"/>
    </location>
</feature>
<feature type="region of interest" description="Disordered" evidence="2">
    <location>
        <begin position="2240"/>
        <end position="2300"/>
    </location>
</feature>
<keyword evidence="7" id="KW-1185">Reference proteome</keyword>
<dbReference type="Pfam" id="PF18413">
    <property type="entry name" value="Neuraminidase"/>
    <property type="match status" value="1"/>
</dbReference>
<evidence type="ECO:0000256" key="1">
    <source>
        <dbReference type="SAM" id="Coils"/>
    </source>
</evidence>
<dbReference type="InterPro" id="IPR041079">
    <property type="entry name" value="Neuraminidase-like"/>
</dbReference>
<dbReference type="PANTHER" id="PTHR10013:SF0">
    <property type="entry name" value="GENERAL VESICULAR TRANSPORT FACTOR P115"/>
    <property type="match status" value="1"/>
</dbReference>
<dbReference type="InterPro" id="IPR024095">
    <property type="entry name" value="Vesicle_P115"/>
</dbReference>
<sequence>MLTIKQLCLGLKVDDAVLRVILGWVITAQGLSKPKRSLAVVSACYRIVTLSRLFGSSTLQGLTLLALLIEEQPVYRQQLAGTPDLLGANDRADIVDVIGAVTQAMEWMQQQGLDALQLAKVLNYQVHYRVTAWESVFRADADTVQNPDALHLALSKALGLEAGNLVEPLLRWAKIDVQALGARIEVIRQQSANGTSPLSYFTDSDNQQWSTLQRHSDLVKLFKLSADLLQQISLNPGRLDLEGKDNESWRALDLTTVYQLGRYKALLARLAVGQREQDLLSYLAEFDTDLKGPLEGCRVDAAWATLERLLGQPDGTLAALTKIEPPTTLRGINRLLRLLALADKHNLAVDTLLELSELPHAQDYAPFQQTAIALRKGCSGKQRKGLEEQMSVAWRDALMQWMIIKWAPKEVARSWISSPQTLADYLLIDLQVSHEPLTTRTLSAIASLQRYLHQIHSRLENGYRSTAISEAEREEWETFGSSYERWKLRKDAHNEPQNFIDPTRRLRKTTAFNDLESLLAQGKCQPDDIQTAMLGYLSTFEKLSNIQPISVYADGTSPLTDTYHFIGKTNVEPAEYYWRTLDMAQRDQDNAPSMLAWGEWEKITLSLSGQLALTPLPKTHESTEEQTLLKNDLRTHIELIRPVIVAGRRYAVWVEWESTAIAMGKDQRPSKYYPLRVCFAFQQIDGTWSTTNELLRLDGHDLEGKFASEIEPPEVDNNGSATGNPFLKTKAYKPGLMVMVNINGDRLNDPWLTVALFDTLVLGDKSTTPQRDNNYFIVSKDLLLLENKELDFNDKKNRPLEKKLIKNWLSFFFDPRVVQHPYEGAITLLKQTATGTSPFTWDSAAIKEQSAQYEIATQGDVKIQAALAADRKNIDITVNTDSKWKRRNKGWFVKEITTQSADEIYHATINIKAEVIDNFADHGRSAGAFIFAGEYDQLIFKFIGKFNYQIQPDDIKQINEHVKNNYFAITLSSTFKTKQGGSEGALFCTLTSSDPNKSDMRLQEDRSSPSKKFLVSNEFYLTLIEYRVDPVDAEDFFLPIPAYKVEYYGKSQDIRLRAKLSAQYSAATNPSWTLSKPEHNLLDTPGLNELKKLADDEPEKFTQLKEALLKVRYLSQASYNQTMGISSASQIEAPIAFAAAIDTATRENQADAKNAFIAQECNALTTEGVTGSQALLEATLRLRQQDPNAFRRILLYLDVTHTMTFEDVLVADGKGQVTFQTPIQRDVSQYTFTLSVYAQAPDDSKLLGSSTQVYQLEDQQDDATPSVQIRRNDVQALYLDLNEANAKAPEALRLSTQTLRLNTLFGKELVAMATQSVDRALSWEAQHLPEPPLEPGSTHTTVDFRGANGLYFWELFFHVPFLVSWLQRQNREYRQAWRWCTRYLFDPYRTWVPAGNHPPLFWLSQPLLERAAFSAPAEANDPDLLAYAEPERYRKALHLFVVENWQRQGDDQYRLLTLDSLVEAALCYDKALRLIGLLPEDLSTTPLRAPTLESAQSSAFSPPLNNKLVELRNLLRNRLYNLRHGLTLDGKPASIMLDPDALELIALGQGGSSEAQGHALKAREVPPCRYDEARKCAGEAVQQLIGLGQTLLSFYGTEATQQLELLSKRNLIKLLDFPCQLQEQALELAKRERDTVLTSKEMVQQRLDYYQNLEDEGVNTLETTALSLAISSCALRTESIAFYGLAGALALVPKVFGMAFGNAEPQEAAESGANALEATAELLETASNTVNLQADYLLRHKHWQYEVQQATHELRVLDKQLIAQDVRIKAASIAVAEARATQAAHRAEYEVMTSVFASHTTYLWLIGRLSQIYTLAYDATSSLCMMAEACLQFELGDFKSTWIKPEAWLDNWRGMLAGEALARDLMQMDVAAIHDNHRPLDIHKDLSLLDLNGWDKKQLQAQLAKNVIHFELTPWDFDKDFPGHYLRRIERVWLSFNIGKANASTPLSAMLYQTANKVLLTDALDGAMHLYSATQGNAEYVLRDLRPNQSIAIWAVKDVNRNFDLQPSVPDKSRYQPFEGTGLISSWKIEFPGGAKNNPGLFNGENCTLEDITLHVIYSAYSGSENFREGVRALLHNRSQSEVDPKNHSGGTSAGSGNADNAVVTAREAEQAATEALKAALADADTPALKSPEAASEAQQASKAVADARKAVEAAKTARVNAETAGSAGQINEANSEADKAKQAAAKASKAAKVVADARKVAEDAAKKRETDAAASKAVAKAKDAEQAATEALNAALADADTPALKSPEAASEAQQASKAVADARTAVEEAKTARENAETAGSAGQINEANSEANKAQQAAAKASRAAKVVADARKVAEDAAEKRETVAAASKAVAKAKDAEQAAKASRDAAQNDANAEALKAIDAGEELRTANAAAAQARIAAEEASTARKNAEAAALKGDVATTVEEAAKATQAAKKASEAAEKAATARKTVEERKASELKEAAIIATAKQYMASDTNRARVYYGQSWVTGRITAVDETHVTVNYYMTGKGQTDLVIPLPQITKIVDA</sequence>